<sequence>MTKHEMFADPDKTNLMKKAKQILAKKAMAILQLIDAINSHNYKDVAEALENYNHFMPEDTPDANPLIKQATDNLAKLLTKQLLRVTKVTANLKKATKQPTAQLLRDAITETERDLEFHNLTDHEGLIKTAKTQLYKILKEGLAEEMKRKDSAKIRNAINKFAFYGVVDVSGFLDKANRNLYNIVILPLANSLEKAHTAQEIHNIIVQLRSNLDNHGLKDMDSVMPRAEKMLYDEISKQLQAAIKNKAQPRDLAVILAAFNLSKKQYKITNDLRKLEETGKALLYQQLVPFLTRLLGDSNVAPQQLSAAIIAARIEFSRVGIDDPGDVIKTAERKLYDTTFSPLREMLEYGKECRSAQDCVKQFAIVDADDLLLKADDKFMELAREEIEEAKSKQDQSSLKEWVDLRDFFKPLPHPQKLEFIQLIDKYSKELSSQMTKMNSNMHQNIVGYQNICEELRYALAEAEETQNIMHLLELTKRFEELEFPDKDGVYKAALSLVARIMQDSFIKHLTEEDYVRIALMNEDVSNTALDNKARDQYSALSVICGKYLTIKAEVAMQSLKTLKASMPPAFASPISLLHDKLKGLIDSAAELNAFLTSIEEIKQDRWWDVRNEVSGYNRVTSLLAQAKKYAPVASNILNILEARDLCDPYLSVIHIDEESSNEQMTLAVILKWVLLMINESIVQFKDNGGDLEKALTEFKVCIFTGNVFDLQQLTRSININVAVLKTITPNSCKTFVNDITIK</sequence>
<name>A0A7J7JAL3_BUGNE</name>
<accession>A0A7J7JAL3</accession>
<dbReference type="Proteomes" id="UP000593567">
    <property type="component" value="Unassembled WGS sequence"/>
</dbReference>
<organism evidence="1 2">
    <name type="scientific">Bugula neritina</name>
    <name type="common">Brown bryozoan</name>
    <name type="synonym">Sertularia neritina</name>
    <dbReference type="NCBI Taxonomy" id="10212"/>
    <lineage>
        <taxon>Eukaryota</taxon>
        <taxon>Metazoa</taxon>
        <taxon>Spiralia</taxon>
        <taxon>Lophotrochozoa</taxon>
        <taxon>Bryozoa</taxon>
        <taxon>Gymnolaemata</taxon>
        <taxon>Cheilostomatida</taxon>
        <taxon>Flustrina</taxon>
        <taxon>Buguloidea</taxon>
        <taxon>Bugulidae</taxon>
        <taxon>Bugula</taxon>
    </lineage>
</organism>
<dbReference type="EMBL" id="VXIV02002736">
    <property type="protein sequence ID" value="KAF6023282.1"/>
    <property type="molecule type" value="Genomic_DNA"/>
</dbReference>
<comment type="caution">
    <text evidence="1">The sequence shown here is derived from an EMBL/GenBank/DDBJ whole genome shotgun (WGS) entry which is preliminary data.</text>
</comment>
<protein>
    <submittedName>
        <fullName evidence="1">Uncharacterized protein</fullName>
    </submittedName>
</protein>
<dbReference type="AlphaFoldDB" id="A0A7J7JAL3"/>
<reference evidence="1" key="1">
    <citation type="submission" date="2020-06" db="EMBL/GenBank/DDBJ databases">
        <title>Draft genome of Bugula neritina, a colonial animal packing powerful symbionts and potential medicines.</title>
        <authorList>
            <person name="Rayko M."/>
        </authorList>
    </citation>
    <scope>NUCLEOTIDE SEQUENCE [LARGE SCALE GENOMIC DNA]</scope>
    <source>
        <strain evidence="1">Kwan_BN1</strain>
    </source>
</reference>
<keyword evidence="2" id="KW-1185">Reference proteome</keyword>
<evidence type="ECO:0000313" key="1">
    <source>
        <dbReference type="EMBL" id="KAF6023282.1"/>
    </source>
</evidence>
<proteinExistence type="predicted"/>
<gene>
    <name evidence="1" type="ORF">EB796_018409</name>
</gene>
<evidence type="ECO:0000313" key="2">
    <source>
        <dbReference type="Proteomes" id="UP000593567"/>
    </source>
</evidence>